<name>A0A5N8W156_9ACTN</name>
<sequence>MGTPDLPQKRLPTRVDTPGAPGRPCSIAAALKIVGERWALLAVREIGFGNHRFDQIAINTGASRDILTARLRSLEAAGVLYRSLYNERPPRYQYHLTEAGRDLFPVLAALRDWGDRWLVEEKPTVVEHTCGHELRVVSSCEHCGGRLDSRGGPAVARFQAPGWSKSGPVED</sequence>
<keyword evidence="3" id="KW-0804">Transcription</keyword>
<dbReference type="GO" id="GO:0003677">
    <property type="term" value="F:DNA binding"/>
    <property type="evidence" value="ECO:0007669"/>
    <property type="project" value="UniProtKB-KW"/>
</dbReference>
<keyword evidence="1" id="KW-0805">Transcription regulation</keyword>
<comment type="caution">
    <text evidence="6">The sequence shown here is derived from an EMBL/GenBank/DDBJ whole genome shotgun (WGS) entry which is preliminary data.</text>
</comment>
<dbReference type="SUPFAM" id="SSF46785">
    <property type="entry name" value="Winged helix' DNA-binding domain"/>
    <property type="match status" value="1"/>
</dbReference>
<dbReference type="PANTHER" id="PTHR33204:SF18">
    <property type="entry name" value="TRANSCRIPTIONAL REGULATORY PROTEIN"/>
    <property type="match status" value="1"/>
</dbReference>
<dbReference type="OrthoDB" id="9792527at2"/>
<evidence type="ECO:0000313" key="6">
    <source>
        <dbReference type="EMBL" id="MPY40028.1"/>
    </source>
</evidence>
<evidence type="ECO:0000256" key="4">
    <source>
        <dbReference type="SAM" id="MobiDB-lite"/>
    </source>
</evidence>
<proteinExistence type="predicted"/>
<reference evidence="6 7" key="1">
    <citation type="submission" date="2019-07" db="EMBL/GenBank/DDBJ databases">
        <title>New species of Amycolatopsis and Streptomyces.</title>
        <authorList>
            <person name="Duangmal K."/>
            <person name="Teo W.F.A."/>
            <person name="Lipun K."/>
        </authorList>
    </citation>
    <scope>NUCLEOTIDE SEQUENCE [LARGE SCALE GENOMIC DNA]</scope>
    <source>
        <strain evidence="6 7">TISTR 2346</strain>
    </source>
</reference>
<dbReference type="PROSITE" id="PS51118">
    <property type="entry name" value="HTH_HXLR"/>
    <property type="match status" value="1"/>
</dbReference>
<organism evidence="6 7">
    <name type="scientific">Streptomyces phyllanthi</name>
    <dbReference type="NCBI Taxonomy" id="1803180"/>
    <lineage>
        <taxon>Bacteria</taxon>
        <taxon>Bacillati</taxon>
        <taxon>Actinomycetota</taxon>
        <taxon>Actinomycetes</taxon>
        <taxon>Kitasatosporales</taxon>
        <taxon>Streptomycetaceae</taxon>
        <taxon>Streptomyces</taxon>
    </lineage>
</organism>
<feature type="domain" description="HTH hxlR-type" evidence="5">
    <location>
        <begin position="25"/>
        <end position="122"/>
    </location>
</feature>
<dbReference type="Gene3D" id="1.10.10.10">
    <property type="entry name" value="Winged helix-like DNA-binding domain superfamily/Winged helix DNA-binding domain"/>
    <property type="match status" value="1"/>
</dbReference>
<dbReference type="Proteomes" id="UP000326979">
    <property type="component" value="Unassembled WGS sequence"/>
</dbReference>
<gene>
    <name evidence="6" type="ORF">FNH04_08925</name>
</gene>
<dbReference type="RefSeq" id="WP_152782088.1">
    <property type="nucleotide sequence ID" value="NZ_BAABEQ010000040.1"/>
</dbReference>
<dbReference type="InterPro" id="IPR036388">
    <property type="entry name" value="WH-like_DNA-bd_sf"/>
</dbReference>
<protein>
    <submittedName>
        <fullName evidence="6">Helix-turn-helix transcriptional regulator</fullName>
    </submittedName>
</protein>
<evidence type="ECO:0000256" key="2">
    <source>
        <dbReference type="ARBA" id="ARBA00023125"/>
    </source>
</evidence>
<dbReference type="Pfam" id="PF01638">
    <property type="entry name" value="HxlR"/>
    <property type="match status" value="1"/>
</dbReference>
<dbReference type="PANTHER" id="PTHR33204">
    <property type="entry name" value="TRANSCRIPTIONAL REGULATOR, MARR FAMILY"/>
    <property type="match status" value="1"/>
</dbReference>
<evidence type="ECO:0000256" key="1">
    <source>
        <dbReference type="ARBA" id="ARBA00023015"/>
    </source>
</evidence>
<accession>A0A5N8W156</accession>
<dbReference type="AlphaFoldDB" id="A0A5N8W156"/>
<evidence type="ECO:0000259" key="5">
    <source>
        <dbReference type="PROSITE" id="PS51118"/>
    </source>
</evidence>
<evidence type="ECO:0000313" key="7">
    <source>
        <dbReference type="Proteomes" id="UP000326979"/>
    </source>
</evidence>
<dbReference type="InterPro" id="IPR036390">
    <property type="entry name" value="WH_DNA-bd_sf"/>
</dbReference>
<keyword evidence="7" id="KW-1185">Reference proteome</keyword>
<feature type="region of interest" description="Disordered" evidence="4">
    <location>
        <begin position="1"/>
        <end position="20"/>
    </location>
</feature>
<keyword evidence="2" id="KW-0238">DNA-binding</keyword>
<dbReference type="EMBL" id="VJZE01000040">
    <property type="protein sequence ID" value="MPY40028.1"/>
    <property type="molecule type" value="Genomic_DNA"/>
</dbReference>
<dbReference type="InterPro" id="IPR002577">
    <property type="entry name" value="HTH_HxlR"/>
</dbReference>
<evidence type="ECO:0000256" key="3">
    <source>
        <dbReference type="ARBA" id="ARBA00023163"/>
    </source>
</evidence>